<dbReference type="Pfam" id="PF25509">
    <property type="entry name" value="DUF7916"/>
    <property type="match status" value="1"/>
</dbReference>
<organism evidence="2 3">
    <name type="scientific">Anaerosalibacter massiliensis</name>
    <dbReference type="NCBI Taxonomy" id="1347392"/>
    <lineage>
        <taxon>Bacteria</taxon>
        <taxon>Bacillati</taxon>
        <taxon>Bacillota</taxon>
        <taxon>Tissierellia</taxon>
        <taxon>Tissierellales</taxon>
        <taxon>Sporanaerobacteraceae</taxon>
        <taxon>Anaerosalibacter</taxon>
    </lineage>
</organism>
<comment type="caution">
    <text evidence="2">The sequence shown here is derived from an EMBL/GenBank/DDBJ whole genome shotgun (WGS) entry which is preliminary data.</text>
</comment>
<protein>
    <submittedName>
        <fullName evidence="2">Haloacid dehalogenase-like hydrolase</fullName>
    </submittedName>
</protein>
<feature type="domain" description="DUF7916" evidence="1">
    <location>
        <begin position="6"/>
        <end position="307"/>
    </location>
</feature>
<reference evidence="2" key="1">
    <citation type="submission" date="2022-07" db="EMBL/GenBank/DDBJ databases">
        <title>Enhanced cultured diversity of the mouse gut microbiota enables custom-made synthetic communities.</title>
        <authorList>
            <person name="Afrizal A."/>
        </authorList>
    </citation>
    <scope>NUCLEOTIDE SEQUENCE</scope>
    <source>
        <strain evidence="2">DSM 29482</strain>
    </source>
</reference>
<dbReference type="SUPFAM" id="SSF51366">
    <property type="entry name" value="Ribulose-phoshate binding barrel"/>
    <property type="match status" value="1"/>
</dbReference>
<dbReference type="RefSeq" id="WP_187116660.1">
    <property type="nucleotide sequence ID" value="NZ_CABKTM010000043.1"/>
</dbReference>
<dbReference type="Gene3D" id="3.20.20.70">
    <property type="entry name" value="Aldolase class I"/>
    <property type="match status" value="1"/>
</dbReference>
<dbReference type="AlphaFoldDB" id="A0A9X2MH13"/>
<dbReference type="InterPro" id="IPR057238">
    <property type="entry name" value="DUF7916"/>
</dbReference>
<evidence type="ECO:0000259" key="1">
    <source>
        <dbReference type="Pfam" id="PF25509"/>
    </source>
</evidence>
<keyword evidence="2" id="KW-0378">Hydrolase</keyword>
<dbReference type="GO" id="GO:0016787">
    <property type="term" value="F:hydrolase activity"/>
    <property type="evidence" value="ECO:0007669"/>
    <property type="project" value="UniProtKB-KW"/>
</dbReference>
<dbReference type="InterPro" id="IPR011060">
    <property type="entry name" value="RibuloseP-bd_barrel"/>
</dbReference>
<dbReference type="InterPro" id="IPR013785">
    <property type="entry name" value="Aldolase_TIM"/>
</dbReference>
<gene>
    <name evidence="2" type="ORF">NSA23_02220</name>
</gene>
<dbReference type="Proteomes" id="UP001142078">
    <property type="component" value="Unassembled WGS sequence"/>
</dbReference>
<name>A0A9X2MH13_9FIRM</name>
<dbReference type="EMBL" id="JANJZL010000001">
    <property type="protein sequence ID" value="MCR2042925.1"/>
    <property type="molecule type" value="Genomic_DNA"/>
</dbReference>
<sequence length="307" mass="33507">MIKRILDLNSSDIKNMDKEEKLLSIKTGEGRTLVTEVICIAPPALWDVSNVELASAFGSDIILLNVYDVNDSKIEGLPERKGISPIEQVKNLTGRLVAVNLEPTDLDEEVSNERLNVSDGRVATLENVKRIVEQGADMVLLTGNPKTGVTNSQIIKIIRKIKESIGDKIIIAAGKMHSSGSETEVGLNIINKDLIKNFVEAGADIILVPAPATVPGMTVDYVRNMIEYIHSLGKLSMTSIGTSQEGADEWTIKNIALYSKMAGTDIHHIGDCGMPLGMATPENIMAYSIAIKGKRHTYRRMARSVNR</sequence>
<accession>A0A9X2MH13</accession>
<keyword evidence="3" id="KW-1185">Reference proteome</keyword>
<proteinExistence type="predicted"/>
<evidence type="ECO:0000313" key="2">
    <source>
        <dbReference type="EMBL" id="MCR2042925.1"/>
    </source>
</evidence>
<evidence type="ECO:0000313" key="3">
    <source>
        <dbReference type="Proteomes" id="UP001142078"/>
    </source>
</evidence>